<sequence length="411" mass="46252">MEKYTVTGHIGEGAHGIVLKARCLETGEIVALKKVPLKKLENGIPCSVLREIKALQQLDHANVVKLLDVFPYGSSVALVFEYMPTDLSVLLYDPDTPLTEAQVKAYMSMLLKGVDYCHSLGIMHRDLKPANLLISCTGWLKIADFGLACLLDNNPNKQYSHQVATRWYRAPELLYGARQYNQGVDLWAVGCIFGEMLNCFPLFRGDNDIEQLSLVLRALGTPDEQSWPGITELPDYNKISFPEYSVMPLEQLVPDVSNIARDLLSKFLVYDSDKRIEAASFKYAAKKLKSQMYNEIDLLVVRMILACLVDQMMRMILACLVDQVMRMILACLVDQVMRMILACLVDQVMRMILACLVDQVIRVKEALEHEYFYSLPLQSCPCDLPKPKVGKHGLCPNIPSPELHISVSTFG</sequence>
<evidence type="ECO:0000256" key="10">
    <source>
        <dbReference type="ARBA" id="ARBA00022679"/>
    </source>
</evidence>
<dbReference type="PROSITE" id="PS00107">
    <property type="entry name" value="PROTEIN_KINASE_ATP"/>
    <property type="match status" value="1"/>
</dbReference>
<comment type="catalytic activity">
    <reaction evidence="21">
        <text>L-threonyl-[protein] + ATP = O-phospho-L-threonyl-[protein] + ADP + H(+)</text>
        <dbReference type="Rhea" id="RHEA:46608"/>
        <dbReference type="Rhea" id="RHEA-COMP:11060"/>
        <dbReference type="Rhea" id="RHEA-COMP:11605"/>
        <dbReference type="ChEBI" id="CHEBI:15378"/>
        <dbReference type="ChEBI" id="CHEBI:30013"/>
        <dbReference type="ChEBI" id="CHEBI:30616"/>
        <dbReference type="ChEBI" id="CHEBI:61977"/>
        <dbReference type="ChEBI" id="CHEBI:456216"/>
        <dbReference type="EC" id="2.7.11.22"/>
    </reaction>
</comment>
<dbReference type="EC" id="2.7.11.22" evidence="5"/>
<dbReference type="PANTHER" id="PTHR24056:SF171">
    <property type="entry name" value="CYCLIN-DEPENDENT KINASE 20"/>
    <property type="match status" value="1"/>
</dbReference>
<evidence type="ECO:0000256" key="23">
    <source>
        <dbReference type="PROSITE-ProRule" id="PRU10141"/>
    </source>
</evidence>
<dbReference type="PROSITE" id="PS50011">
    <property type="entry name" value="PROTEIN_KINASE_DOM"/>
    <property type="match status" value="1"/>
</dbReference>
<dbReference type="InterPro" id="IPR011009">
    <property type="entry name" value="Kinase-like_dom_sf"/>
</dbReference>
<gene>
    <name evidence="27" type="primary">LOC106472782</name>
</gene>
<organism evidence="26 27">
    <name type="scientific">Limulus polyphemus</name>
    <name type="common">Atlantic horseshoe crab</name>
    <dbReference type="NCBI Taxonomy" id="6850"/>
    <lineage>
        <taxon>Eukaryota</taxon>
        <taxon>Metazoa</taxon>
        <taxon>Ecdysozoa</taxon>
        <taxon>Arthropoda</taxon>
        <taxon>Chelicerata</taxon>
        <taxon>Merostomata</taxon>
        <taxon>Xiphosura</taxon>
        <taxon>Limulidae</taxon>
        <taxon>Limulus</taxon>
    </lineage>
</organism>
<keyword evidence="13 23" id="KW-0067">ATP-binding</keyword>
<dbReference type="Gene3D" id="1.10.510.10">
    <property type="entry name" value="Transferase(Phosphotransferase) domain 1"/>
    <property type="match status" value="1"/>
</dbReference>
<keyword evidence="17" id="KW-0131">Cell cycle</keyword>
<proteinExistence type="inferred from homology"/>
<dbReference type="InterPro" id="IPR000719">
    <property type="entry name" value="Prot_kinase_dom"/>
</dbReference>
<dbReference type="InterPro" id="IPR008271">
    <property type="entry name" value="Ser/Thr_kinase_AS"/>
</dbReference>
<evidence type="ECO:0000256" key="1">
    <source>
        <dbReference type="ARBA" id="ARBA00004123"/>
    </source>
</evidence>
<keyword evidence="14" id="KW-0969">Cilium</keyword>
<evidence type="ECO:0000256" key="3">
    <source>
        <dbReference type="ARBA" id="ARBA00004496"/>
    </source>
</evidence>
<comment type="catalytic activity">
    <reaction evidence="22">
        <text>L-seryl-[protein] + ATP = O-phospho-L-seryl-[protein] + ADP + H(+)</text>
        <dbReference type="Rhea" id="RHEA:17989"/>
        <dbReference type="Rhea" id="RHEA-COMP:9863"/>
        <dbReference type="Rhea" id="RHEA-COMP:11604"/>
        <dbReference type="ChEBI" id="CHEBI:15378"/>
        <dbReference type="ChEBI" id="CHEBI:29999"/>
        <dbReference type="ChEBI" id="CHEBI:30616"/>
        <dbReference type="ChEBI" id="CHEBI:83421"/>
        <dbReference type="ChEBI" id="CHEBI:456216"/>
        <dbReference type="EC" id="2.7.11.22"/>
    </reaction>
</comment>
<keyword evidence="16" id="KW-0966">Cell projection</keyword>
<evidence type="ECO:0000256" key="9">
    <source>
        <dbReference type="ARBA" id="ARBA00022618"/>
    </source>
</evidence>
<dbReference type="CDD" id="cd07832">
    <property type="entry name" value="STKc_CCRK"/>
    <property type="match status" value="1"/>
</dbReference>
<evidence type="ECO:0000256" key="12">
    <source>
        <dbReference type="ARBA" id="ARBA00022777"/>
    </source>
</evidence>
<keyword evidence="11 23" id="KW-0547">Nucleotide-binding</keyword>
<comment type="similarity">
    <text evidence="4">Belongs to the protein kinase superfamily. CMGC Ser/Thr protein kinase family. CDC2/CDKX subfamily.</text>
</comment>
<evidence type="ECO:0000256" key="15">
    <source>
        <dbReference type="ARBA" id="ARBA00023242"/>
    </source>
</evidence>
<evidence type="ECO:0000256" key="7">
    <source>
        <dbReference type="ARBA" id="ARBA00022490"/>
    </source>
</evidence>
<reference evidence="27" key="1">
    <citation type="submission" date="2025-08" db="UniProtKB">
        <authorList>
            <consortium name="RefSeq"/>
        </authorList>
    </citation>
    <scope>IDENTIFICATION</scope>
    <source>
        <tissue evidence="27">Muscle</tissue>
    </source>
</reference>
<dbReference type="PANTHER" id="PTHR24056">
    <property type="entry name" value="CELL DIVISION PROTEIN KINASE"/>
    <property type="match status" value="1"/>
</dbReference>
<evidence type="ECO:0000256" key="22">
    <source>
        <dbReference type="ARBA" id="ARBA00048367"/>
    </source>
</evidence>
<protein>
    <recommendedName>
        <fullName evidence="18">Cyclin-dependent kinase 20</fullName>
        <ecNumber evidence="5">2.7.11.22</ecNumber>
    </recommendedName>
    <alternativeName>
        <fullName evidence="19">Cell cycle-related kinase</fullName>
    </alternativeName>
    <alternativeName>
        <fullName evidence="20">Cell division protein kinase 20</fullName>
    </alternativeName>
</protein>
<evidence type="ECO:0000313" key="26">
    <source>
        <dbReference type="Proteomes" id="UP000694941"/>
    </source>
</evidence>
<evidence type="ECO:0000256" key="24">
    <source>
        <dbReference type="RuleBase" id="RU000304"/>
    </source>
</evidence>
<dbReference type="InterPro" id="IPR050108">
    <property type="entry name" value="CDK"/>
</dbReference>
<feature type="domain" description="Protein kinase" evidence="25">
    <location>
        <begin position="4"/>
        <end position="293"/>
    </location>
</feature>
<dbReference type="RefSeq" id="XP_013788893.1">
    <property type="nucleotide sequence ID" value="XM_013933439.2"/>
</dbReference>
<keyword evidence="12" id="KW-0418">Kinase</keyword>
<keyword evidence="6" id="KW-0217">Developmental protein</keyword>
<keyword evidence="8 24" id="KW-0723">Serine/threonine-protein kinase</keyword>
<dbReference type="SUPFAM" id="SSF56112">
    <property type="entry name" value="Protein kinase-like (PK-like)"/>
    <property type="match status" value="1"/>
</dbReference>
<dbReference type="Gene3D" id="3.30.200.20">
    <property type="entry name" value="Phosphorylase Kinase, domain 1"/>
    <property type="match status" value="1"/>
</dbReference>
<evidence type="ECO:0000256" key="2">
    <source>
        <dbReference type="ARBA" id="ARBA00004138"/>
    </source>
</evidence>
<keyword evidence="10" id="KW-0808">Transferase</keyword>
<evidence type="ECO:0000256" key="19">
    <source>
        <dbReference type="ARBA" id="ARBA00035720"/>
    </source>
</evidence>
<dbReference type="InterPro" id="IPR017441">
    <property type="entry name" value="Protein_kinase_ATP_BS"/>
</dbReference>
<keyword evidence="9" id="KW-0132">Cell division</keyword>
<keyword evidence="26" id="KW-1185">Reference proteome</keyword>
<dbReference type="GeneID" id="106472782"/>
<keyword evidence="15" id="KW-0539">Nucleus</keyword>
<comment type="subcellular location">
    <subcellularLocation>
        <location evidence="2">Cell projection</location>
        <location evidence="2">Cilium</location>
    </subcellularLocation>
    <subcellularLocation>
        <location evidence="3">Cytoplasm</location>
    </subcellularLocation>
    <subcellularLocation>
        <location evidence="1">Nucleus</location>
    </subcellularLocation>
</comment>
<evidence type="ECO:0000256" key="14">
    <source>
        <dbReference type="ARBA" id="ARBA00023069"/>
    </source>
</evidence>
<evidence type="ECO:0000256" key="20">
    <source>
        <dbReference type="ARBA" id="ARBA00035723"/>
    </source>
</evidence>
<evidence type="ECO:0000256" key="21">
    <source>
        <dbReference type="ARBA" id="ARBA00047811"/>
    </source>
</evidence>
<evidence type="ECO:0000256" key="13">
    <source>
        <dbReference type="ARBA" id="ARBA00022840"/>
    </source>
</evidence>
<evidence type="ECO:0000256" key="6">
    <source>
        <dbReference type="ARBA" id="ARBA00022473"/>
    </source>
</evidence>
<dbReference type="SMART" id="SM00220">
    <property type="entry name" value="S_TKc"/>
    <property type="match status" value="1"/>
</dbReference>
<evidence type="ECO:0000256" key="5">
    <source>
        <dbReference type="ARBA" id="ARBA00012425"/>
    </source>
</evidence>
<dbReference type="PROSITE" id="PS00108">
    <property type="entry name" value="PROTEIN_KINASE_ST"/>
    <property type="match status" value="1"/>
</dbReference>
<dbReference type="InterPro" id="IPR048002">
    <property type="entry name" value="CDK20-like_STKc"/>
</dbReference>
<name>A0ABM1BUG9_LIMPO</name>
<evidence type="ECO:0000256" key="11">
    <source>
        <dbReference type="ARBA" id="ARBA00022741"/>
    </source>
</evidence>
<evidence type="ECO:0000256" key="18">
    <source>
        <dbReference type="ARBA" id="ARBA00035711"/>
    </source>
</evidence>
<evidence type="ECO:0000256" key="17">
    <source>
        <dbReference type="ARBA" id="ARBA00023306"/>
    </source>
</evidence>
<evidence type="ECO:0000256" key="8">
    <source>
        <dbReference type="ARBA" id="ARBA00022527"/>
    </source>
</evidence>
<evidence type="ECO:0000259" key="25">
    <source>
        <dbReference type="PROSITE" id="PS50011"/>
    </source>
</evidence>
<keyword evidence="7" id="KW-0963">Cytoplasm</keyword>
<accession>A0ABM1BUG9</accession>
<evidence type="ECO:0000256" key="16">
    <source>
        <dbReference type="ARBA" id="ARBA00023273"/>
    </source>
</evidence>
<dbReference type="Pfam" id="PF00069">
    <property type="entry name" value="Pkinase"/>
    <property type="match status" value="1"/>
</dbReference>
<evidence type="ECO:0000256" key="4">
    <source>
        <dbReference type="ARBA" id="ARBA00006485"/>
    </source>
</evidence>
<feature type="binding site" evidence="23">
    <location>
        <position position="38"/>
    </location>
    <ligand>
        <name>ATP</name>
        <dbReference type="ChEBI" id="CHEBI:30616"/>
    </ligand>
</feature>
<dbReference type="Proteomes" id="UP000694941">
    <property type="component" value="Unplaced"/>
</dbReference>
<evidence type="ECO:0000313" key="27">
    <source>
        <dbReference type="RefSeq" id="XP_013788893.1"/>
    </source>
</evidence>